<feature type="domain" description="Calponin-homology (CH)" evidence="2">
    <location>
        <begin position="68"/>
        <end position="111"/>
    </location>
</feature>
<dbReference type="PROSITE" id="PS50021">
    <property type="entry name" value="CH"/>
    <property type="match status" value="1"/>
</dbReference>
<dbReference type="InterPro" id="IPR001715">
    <property type="entry name" value="CH_dom"/>
</dbReference>
<keyword evidence="4" id="KW-1185">Reference proteome</keyword>
<dbReference type="Proteomes" id="UP000727407">
    <property type="component" value="Unassembled WGS sequence"/>
</dbReference>
<evidence type="ECO:0000259" key="2">
    <source>
        <dbReference type="PROSITE" id="PS50021"/>
    </source>
</evidence>
<dbReference type="OrthoDB" id="8960431at2759"/>
<evidence type="ECO:0000313" key="4">
    <source>
        <dbReference type="Proteomes" id="UP000727407"/>
    </source>
</evidence>
<organism evidence="3 4">
    <name type="scientific">Clarias magur</name>
    <name type="common">Asian catfish</name>
    <name type="synonym">Macropteronotus magur</name>
    <dbReference type="NCBI Taxonomy" id="1594786"/>
    <lineage>
        <taxon>Eukaryota</taxon>
        <taxon>Metazoa</taxon>
        <taxon>Chordata</taxon>
        <taxon>Craniata</taxon>
        <taxon>Vertebrata</taxon>
        <taxon>Euteleostomi</taxon>
        <taxon>Actinopterygii</taxon>
        <taxon>Neopterygii</taxon>
        <taxon>Teleostei</taxon>
        <taxon>Ostariophysi</taxon>
        <taxon>Siluriformes</taxon>
        <taxon>Clariidae</taxon>
        <taxon>Clarias</taxon>
    </lineage>
</organism>
<feature type="compositionally biased region" description="Polar residues" evidence="1">
    <location>
        <begin position="26"/>
        <end position="39"/>
    </location>
</feature>
<feature type="non-terminal residue" evidence="3">
    <location>
        <position position="1"/>
    </location>
</feature>
<proteinExistence type="predicted"/>
<dbReference type="AlphaFoldDB" id="A0A8J4X6V5"/>
<gene>
    <name evidence="3" type="ORF">DAT39_006228</name>
</gene>
<reference evidence="3" key="1">
    <citation type="submission" date="2020-07" db="EMBL/GenBank/DDBJ databases">
        <title>Clarias magur genome sequencing, assembly and annotation.</title>
        <authorList>
            <person name="Kushwaha B."/>
            <person name="Kumar R."/>
            <person name="Das P."/>
            <person name="Joshi C.G."/>
            <person name="Kumar D."/>
            <person name="Nagpure N.S."/>
            <person name="Pandey M."/>
            <person name="Agarwal S."/>
            <person name="Srivastava S."/>
            <person name="Singh M."/>
            <person name="Sahoo L."/>
            <person name="Jayasankar P."/>
            <person name="Meher P.K."/>
            <person name="Koringa P.G."/>
            <person name="Iquebal M.A."/>
            <person name="Das S.P."/>
            <person name="Bit A."/>
            <person name="Patnaik S."/>
            <person name="Patel N."/>
            <person name="Shah T.M."/>
            <person name="Hinsu A."/>
            <person name="Jena J.K."/>
        </authorList>
    </citation>
    <scope>NUCLEOTIDE SEQUENCE</scope>
    <source>
        <strain evidence="3">CIFAMagur01</strain>
        <tissue evidence="3">Testis</tissue>
    </source>
</reference>
<protein>
    <submittedName>
        <fullName evidence="3">Neuron navigator 2-like isoform X2</fullName>
    </submittedName>
</protein>
<evidence type="ECO:0000256" key="1">
    <source>
        <dbReference type="SAM" id="MobiDB-lite"/>
    </source>
</evidence>
<dbReference type="EMBL" id="QNUK01000064">
    <property type="protein sequence ID" value="KAF5904064.1"/>
    <property type="molecule type" value="Genomic_DNA"/>
</dbReference>
<comment type="caution">
    <text evidence="3">The sequence shown here is derived from an EMBL/GenBank/DDBJ whole genome shotgun (WGS) entry which is preliminary data.</text>
</comment>
<accession>A0A8J4X6V5</accession>
<sequence length="111" mass="12184">MPAILVTPKMKSGLPKPVHSALPIPQSHTQTRMTQSSGAKLTHHSSLRKSSQSTGAPQRKSHTANETSTDPQIYTDWANHYLAKSGHKRLIRDLQQDIADGVLLAEIIQVL</sequence>
<dbReference type="SUPFAM" id="SSF47576">
    <property type="entry name" value="Calponin-homology domain, CH-domain"/>
    <property type="match status" value="1"/>
</dbReference>
<feature type="region of interest" description="Disordered" evidence="1">
    <location>
        <begin position="1"/>
        <end position="71"/>
    </location>
</feature>
<evidence type="ECO:0000313" key="3">
    <source>
        <dbReference type="EMBL" id="KAF5904064.1"/>
    </source>
</evidence>
<dbReference type="Gene3D" id="1.10.418.10">
    <property type="entry name" value="Calponin-like domain"/>
    <property type="match status" value="1"/>
</dbReference>
<dbReference type="InterPro" id="IPR036872">
    <property type="entry name" value="CH_dom_sf"/>
</dbReference>
<name>A0A8J4X6V5_CLAMG</name>